<organism evidence="4 5">
    <name type="scientific">candidate division WWE3 bacterium</name>
    <dbReference type="NCBI Taxonomy" id="2053526"/>
    <lineage>
        <taxon>Bacteria</taxon>
        <taxon>Katanobacteria</taxon>
    </lineage>
</organism>
<dbReference type="PANTHER" id="PTHR30404:SF0">
    <property type="entry name" value="N-ACETYLMURAMOYL-L-ALANINE AMIDASE AMIC"/>
    <property type="match status" value="1"/>
</dbReference>
<keyword evidence="1" id="KW-0378">Hydrolase</keyword>
<keyword evidence="2" id="KW-0732">Signal</keyword>
<evidence type="ECO:0000256" key="1">
    <source>
        <dbReference type="ARBA" id="ARBA00022801"/>
    </source>
</evidence>
<evidence type="ECO:0000313" key="4">
    <source>
        <dbReference type="EMBL" id="RJR26506.1"/>
    </source>
</evidence>
<protein>
    <submittedName>
        <fullName evidence="4">N-acetylmuramoyl-L-alanine amidase</fullName>
    </submittedName>
</protein>
<reference evidence="4 5" key="1">
    <citation type="journal article" date="2017" name="ISME J.">
        <title>Energy and carbon metabolisms in a deep terrestrial subsurface fluid microbial community.</title>
        <authorList>
            <person name="Momper L."/>
            <person name="Jungbluth S.P."/>
            <person name="Lee M.D."/>
            <person name="Amend J.P."/>
        </authorList>
    </citation>
    <scope>NUCLEOTIDE SEQUENCE [LARGE SCALE GENOMIC DNA]</scope>
    <source>
        <strain evidence="4">SURF_46</strain>
    </source>
</reference>
<comment type="caution">
    <text evidence="4">The sequence shown here is derived from an EMBL/GenBank/DDBJ whole genome shotgun (WGS) entry which is preliminary data.</text>
</comment>
<name>A0A3A4ZIY1_UNCKA</name>
<dbReference type="SUPFAM" id="SSF53187">
    <property type="entry name" value="Zn-dependent exopeptidases"/>
    <property type="match status" value="1"/>
</dbReference>
<evidence type="ECO:0000313" key="5">
    <source>
        <dbReference type="Proteomes" id="UP000265540"/>
    </source>
</evidence>
<gene>
    <name evidence="4" type="ORF">C4561_05150</name>
</gene>
<sequence length="229" mass="24667">MYTLTKGVIILRKLILFSFLALVASLVFSPAALASSVEGKKVIIDPGHGGDDPGTTQCIGYDESQANLDIALILADLVETNGGLPIMTRITNDVTLSNEVRYTLANENKGDALVSIHLNGSLDHTKNGTLGLYAKIKKDKAFTEIIHNSLVESLTGIPNLGITNFMSGVTLKSEMPATMQEAVYLSNTEECGMLRDGDGSRQTQIAQAIFDGLEDWFSMTPVSFPKGRK</sequence>
<evidence type="ECO:0000256" key="2">
    <source>
        <dbReference type="SAM" id="SignalP"/>
    </source>
</evidence>
<evidence type="ECO:0000259" key="3">
    <source>
        <dbReference type="SMART" id="SM00646"/>
    </source>
</evidence>
<dbReference type="AlphaFoldDB" id="A0A3A4ZIY1"/>
<dbReference type="InterPro" id="IPR050695">
    <property type="entry name" value="N-acetylmuramoyl_amidase_3"/>
</dbReference>
<dbReference type="Gene3D" id="3.40.630.40">
    <property type="entry name" value="Zn-dependent exopeptidases"/>
    <property type="match status" value="1"/>
</dbReference>
<dbReference type="GO" id="GO:0009253">
    <property type="term" value="P:peptidoglycan catabolic process"/>
    <property type="evidence" value="ECO:0007669"/>
    <property type="project" value="InterPro"/>
</dbReference>
<feature type="chain" id="PRO_5017376964" evidence="2">
    <location>
        <begin position="35"/>
        <end position="229"/>
    </location>
</feature>
<dbReference type="GO" id="GO:0008745">
    <property type="term" value="F:N-acetylmuramoyl-L-alanine amidase activity"/>
    <property type="evidence" value="ECO:0007669"/>
    <property type="project" value="InterPro"/>
</dbReference>
<dbReference type="EMBL" id="QZJF01000021">
    <property type="protein sequence ID" value="RJR26506.1"/>
    <property type="molecule type" value="Genomic_DNA"/>
</dbReference>
<proteinExistence type="predicted"/>
<feature type="domain" description="MurNAc-LAA" evidence="3">
    <location>
        <begin position="102"/>
        <end position="214"/>
    </location>
</feature>
<feature type="signal peptide" evidence="2">
    <location>
        <begin position="1"/>
        <end position="34"/>
    </location>
</feature>
<dbReference type="SMART" id="SM00646">
    <property type="entry name" value="Ami_3"/>
    <property type="match status" value="1"/>
</dbReference>
<dbReference type="Proteomes" id="UP000265540">
    <property type="component" value="Unassembled WGS sequence"/>
</dbReference>
<accession>A0A3A4ZIY1</accession>
<dbReference type="PANTHER" id="PTHR30404">
    <property type="entry name" value="N-ACETYLMURAMOYL-L-ALANINE AMIDASE"/>
    <property type="match status" value="1"/>
</dbReference>
<dbReference type="CDD" id="cd02696">
    <property type="entry name" value="MurNAc-LAA"/>
    <property type="match status" value="1"/>
</dbReference>
<dbReference type="Pfam" id="PF01520">
    <property type="entry name" value="Amidase_3"/>
    <property type="match status" value="1"/>
</dbReference>
<dbReference type="InterPro" id="IPR002508">
    <property type="entry name" value="MurNAc-LAA_cat"/>
</dbReference>
<dbReference type="GO" id="GO:0030288">
    <property type="term" value="C:outer membrane-bounded periplasmic space"/>
    <property type="evidence" value="ECO:0007669"/>
    <property type="project" value="TreeGrafter"/>
</dbReference>